<dbReference type="KEGG" id="adu:127740680"/>
<name>A0A9C6WKI4_ARADU</name>
<gene>
    <name evidence="3" type="primary">LOC127740680</name>
</gene>
<dbReference type="AlphaFoldDB" id="A0A9C6WKI4"/>
<sequence length="177" mass="19592">MNQRFLPLPLRIAGLRLAVVAAPISLALDAAAATSRCTPIADVLAIPWMYATRNMVTRRDIHGPGRLRLPDRAGATVNSIAASSSLSSQGKRESAALFRKQELNSLRIIDLGRLRKDLYVFEHIFTTHHSLPTHSINSTQITSITPSNMWHFCLSHVSGKRPISKGPIKFCIVVFRK</sequence>
<feature type="chain" id="PRO_5038372809" evidence="1">
    <location>
        <begin position="22"/>
        <end position="177"/>
    </location>
</feature>
<accession>A0A9C6WKI4</accession>
<feature type="signal peptide" evidence="1">
    <location>
        <begin position="1"/>
        <end position="21"/>
    </location>
</feature>
<dbReference type="Proteomes" id="UP000515211">
    <property type="component" value="Chromosome 7"/>
</dbReference>
<protein>
    <submittedName>
        <fullName evidence="3">Uncharacterized protein LOC127740680 isoform X1</fullName>
    </submittedName>
</protein>
<organism evidence="2 3">
    <name type="scientific">Arachis duranensis</name>
    <name type="common">Wild peanut</name>
    <dbReference type="NCBI Taxonomy" id="130453"/>
    <lineage>
        <taxon>Eukaryota</taxon>
        <taxon>Viridiplantae</taxon>
        <taxon>Streptophyta</taxon>
        <taxon>Embryophyta</taxon>
        <taxon>Tracheophyta</taxon>
        <taxon>Spermatophyta</taxon>
        <taxon>Magnoliopsida</taxon>
        <taxon>eudicotyledons</taxon>
        <taxon>Gunneridae</taxon>
        <taxon>Pentapetalae</taxon>
        <taxon>rosids</taxon>
        <taxon>fabids</taxon>
        <taxon>Fabales</taxon>
        <taxon>Fabaceae</taxon>
        <taxon>Papilionoideae</taxon>
        <taxon>50 kb inversion clade</taxon>
        <taxon>dalbergioids sensu lato</taxon>
        <taxon>Dalbergieae</taxon>
        <taxon>Pterocarpus clade</taxon>
        <taxon>Arachis</taxon>
    </lineage>
</organism>
<keyword evidence="2" id="KW-1185">Reference proteome</keyword>
<dbReference type="RefSeq" id="XP_052108035.1">
    <property type="nucleotide sequence ID" value="XM_052252075.1"/>
</dbReference>
<evidence type="ECO:0000313" key="2">
    <source>
        <dbReference type="Proteomes" id="UP000515211"/>
    </source>
</evidence>
<dbReference type="GeneID" id="127740680"/>
<reference evidence="3" key="2">
    <citation type="submission" date="2025-08" db="UniProtKB">
        <authorList>
            <consortium name="RefSeq"/>
        </authorList>
    </citation>
    <scope>IDENTIFICATION</scope>
    <source>
        <tissue evidence="3">Whole plant</tissue>
    </source>
</reference>
<evidence type="ECO:0000256" key="1">
    <source>
        <dbReference type="SAM" id="SignalP"/>
    </source>
</evidence>
<evidence type="ECO:0000313" key="3">
    <source>
        <dbReference type="RefSeq" id="XP_052108035.1"/>
    </source>
</evidence>
<proteinExistence type="predicted"/>
<reference evidence="2" key="1">
    <citation type="journal article" date="2016" name="Nat. Genet.">
        <title>The genome sequences of Arachis duranensis and Arachis ipaensis, the diploid ancestors of cultivated peanut.</title>
        <authorList>
            <person name="Bertioli D.J."/>
            <person name="Cannon S.B."/>
            <person name="Froenicke L."/>
            <person name="Huang G."/>
            <person name="Farmer A.D."/>
            <person name="Cannon E.K."/>
            <person name="Liu X."/>
            <person name="Gao D."/>
            <person name="Clevenger J."/>
            <person name="Dash S."/>
            <person name="Ren L."/>
            <person name="Moretzsohn M.C."/>
            <person name="Shirasawa K."/>
            <person name="Huang W."/>
            <person name="Vidigal B."/>
            <person name="Abernathy B."/>
            <person name="Chu Y."/>
            <person name="Niederhuth C.E."/>
            <person name="Umale P."/>
            <person name="Araujo A.C."/>
            <person name="Kozik A."/>
            <person name="Kim K.D."/>
            <person name="Burow M.D."/>
            <person name="Varshney R.K."/>
            <person name="Wang X."/>
            <person name="Zhang X."/>
            <person name="Barkley N."/>
            <person name="Guimaraes P.M."/>
            <person name="Isobe S."/>
            <person name="Guo B."/>
            <person name="Liao B."/>
            <person name="Stalker H.T."/>
            <person name="Schmitz R.J."/>
            <person name="Scheffler B.E."/>
            <person name="Leal-Bertioli S.C."/>
            <person name="Xun X."/>
            <person name="Jackson S.A."/>
            <person name="Michelmore R."/>
            <person name="Ozias-Akins P."/>
        </authorList>
    </citation>
    <scope>NUCLEOTIDE SEQUENCE [LARGE SCALE GENOMIC DNA]</scope>
    <source>
        <strain evidence="2">cv. V14167</strain>
    </source>
</reference>
<keyword evidence="1" id="KW-0732">Signal</keyword>